<proteinExistence type="predicted"/>
<protein>
    <submittedName>
        <fullName evidence="1">Uncharacterized protein</fullName>
    </submittedName>
</protein>
<dbReference type="InParanoid" id="A0A2R5G3H9"/>
<dbReference type="AlphaFoldDB" id="A0A2R5G3H9"/>
<dbReference type="Proteomes" id="UP000241890">
    <property type="component" value="Unassembled WGS sequence"/>
</dbReference>
<accession>A0A2R5G3H9</accession>
<dbReference type="EMBL" id="BEYU01000005">
    <property type="protein sequence ID" value="GBG24308.1"/>
    <property type="molecule type" value="Genomic_DNA"/>
</dbReference>
<sequence length="114" mass="12788">MACLQKVQENCKFDEYDFRRHELVYEAIQAYGGPQRLQEDMKDTMEHMRRVRIAQQAVLAERAMAAALGVERESSLSPGVKTISCAYKPLPAHLELCGGVMDATGLKSETEARI</sequence>
<name>A0A2R5G3H9_9STRA</name>
<evidence type="ECO:0000313" key="2">
    <source>
        <dbReference type="Proteomes" id="UP000241890"/>
    </source>
</evidence>
<gene>
    <name evidence="1" type="ORF">FCC1311_005262</name>
</gene>
<keyword evidence="2" id="KW-1185">Reference proteome</keyword>
<comment type="caution">
    <text evidence="1">The sequence shown here is derived from an EMBL/GenBank/DDBJ whole genome shotgun (WGS) entry which is preliminary data.</text>
</comment>
<evidence type="ECO:0000313" key="1">
    <source>
        <dbReference type="EMBL" id="GBG24308.1"/>
    </source>
</evidence>
<reference evidence="1 2" key="1">
    <citation type="submission" date="2017-12" db="EMBL/GenBank/DDBJ databases">
        <title>Sequencing, de novo assembly and annotation of complete genome of a new Thraustochytrid species, strain FCC1311.</title>
        <authorList>
            <person name="Sedici K."/>
            <person name="Godart F."/>
            <person name="Aiese Cigliano R."/>
            <person name="Sanseverino W."/>
            <person name="Barakat M."/>
            <person name="Ortet P."/>
            <person name="Marechal E."/>
            <person name="Cagnac O."/>
            <person name="Amato A."/>
        </authorList>
    </citation>
    <scope>NUCLEOTIDE SEQUENCE [LARGE SCALE GENOMIC DNA]</scope>
</reference>
<organism evidence="1 2">
    <name type="scientific">Hondaea fermentalgiana</name>
    <dbReference type="NCBI Taxonomy" id="2315210"/>
    <lineage>
        <taxon>Eukaryota</taxon>
        <taxon>Sar</taxon>
        <taxon>Stramenopiles</taxon>
        <taxon>Bigyra</taxon>
        <taxon>Labyrinthulomycetes</taxon>
        <taxon>Thraustochytrida</taxon>
        <taxon>Thraustochytriidae</taxon>
        <taxon>Hondaea</taxon>
    </lineage>
</organism>